<feature type="transmembrane region" description="Helical" evidence="1">
    <location>
        <begin position="68"/>
        <end position="90"/>
    </location>
</feature>
<feature type="transmembrane region" description="Helical" evidence="1">
    <location>
        <begin position="27"/>
        <end position="48"/>
    </location>
</feature>
<dbReference type="AlphaFoldDB" id="A0AAX2J3Z8"/>
<feature type="transmembrane region" description="Helical" evidence="1">
    <location>
        <begin position="102"/>
        <end position="121"/>
    </location>
</feature>
<reference evidence="2 3" key="1">
    <citation type="submission" date="2018-06" db="EMBL/GenBank/DDBJ databases">
        <authorList>
            <consortium name="Pathogen Informatics"/>
            <person name="Doyle S."/>
        </authorList>
    </citation>
    <scope>NUCLEOTIDE SEQUENCE [LARGE SCALE GENOMIC DNA]</scope>
    <source>
        <strain evidence="2 3">NCTC10529</strain>
    </source>
</reference>
<sequence>MSDKILALLSMLFLAFLIYLDNGFTTLGGWLCFLIPCIFFAILAYFDFAEKRSYASRLETFLATSFKWISRLLSGMLILLLSGWTLYSVYKAWQGGNVFDVLFFALFGMSFTGFLIHFFLYGQAGCAIFRIIWHEFYRISDTFLLVWTSRR</sequence>
<proteinExistence type="predicted"/>
<keyword evidence="1" id="KW-0812">Transmembrane</keyword>
<protein>
    <submittedName>
        <fullName evidence="2">Uncharacterized protein</fullName>
    </submittedName>
</protein>
<dbReference type="EMBL" id="LS483426">
    <property type="protein sequence ID" value="SQH24733.1"/>
    <property type="molecule type" value="Genomic_DNA"/>
</dbReference>
<organism evidence="2 3">
    <name type="scientific">Kingella kingae</name>
    <dbReference type="NCBI Taxonomy" id="504"/>
    <lineage>
        <taxon>Bacteria</taxon>
        <taxon>Pseudomonadati</taxon>
        <taxon>Pseudomonadota</taxon>
        <taxon>Betaproteobacteria</taxon>
        <taxon>Neisseriales</taxon>
        <taxon>Neisseriaceae</taxon>
        <taxon>Kingella</taxon>
    </lineage>
</organism>
<keyword evidence="1" id="KW-1133">Transmembrane helix</keyword>
<keyword evidence="1" id="KW-0472">Membrane</keyword>
<dbReference type="Proteomes" id="UP000248598">
    <property type="component" value="Chromosome 1"/>
</dbReference>
<dbReference type="RefSeq" id="WP_003785447.1">
    <property type="nucleotide sequence ID" value="NZ_CP091518.1"/>
</dbReference>
<evidence type="ECO:0000256" key="1">
    <source>
        <dbReference type="SAM" id="Phobius"/>
    </source>
</evidence>
<evidence type="ECO:0000313" key="2">
    <source>
        <dbReference type="EMBL" id="SQH24733.1"/>
    </source>
</evidence>
<gene>
    <name evidence="2" type="ORF">NCTC10529_00925</name>
</gene>
<accession>A0AAX2J3Z8</accession>
<evidence type="ECO:0000313" key="3">
    <source>
        <dbReference type="Proteomes" id="UP000248598"/>
    </source>
</evidence>
<name>A0AAX2J3Z8_KINKI</name>
<dbReference type="GeneID" id="93262225"/>